<name>A0A7X0F5P9_9HYPH</name>
<keyword evidence="2" id="KW-1133">Transmembrane helix</keyword>
<accession>A0A7X0F5P9</accession>
<comment type="caution">
    <text evidence="3">The sequence shown here is derived from an EMBL/GenBank/DDBJ whole genome shotgun (WGS) entry which is preliminary data.</text>
</comment>
<feature type="coiled-coil region" evidence="1">
    <location>
        <begin position="60"/>
        <end position="115"/>
    </location>
</feature>
<organism evidence="3 4">
    <name type="scientific">Aminobacter aganoensis</name>
    <dbReference type="NCBI Taxonomy" id="83264"/>
    <lineage>
        <taxon>Bacteria</taxon>
        <taxon>Pseudomonadati</taxon>
        <taxon>Pseudomonadota</taxon>
        <taxon>Alphaproteobacteria</taxon>
        <taxon>Hyphomicrobiales</taxon>
        <taxon>Phyllobacteriaceae</taxon>
        <taxon>Aminobacter</taxon>
    </lineage>
</organism>
<protein>
    <submittedName>
        <fullName evidence="3">Uncharacterized protein</fullName>
    </submittedName>
</protein>
<evidence type="ECO:0000313" key="4">
    <source>
        <dbReference type="Proteomes" id="UP000536262"/>
    </source>
</evidence>
<proteinExistence type="predicted"/>
<keyword evidence="1" id="KW-0175">Coiled coil</keyword>
<dbReference type="Proteomes" id="UP000536262">
    <property type="component" value="Unassembled WGS sequence"/>
</dbReference>
<evidence type="ECO:0000256" key="2">
    <source>
        <dbReference type="SAM" id="Phobius"/>
    </source>
</evidence>
<feature type="transmembrane region" description="Helical" evidence="2">
    <location>
        <begin position="12"/>
        <end position="35"/>
    </location>
</feature>
<keyword evidence="2" id="KW-0812">Transmembrane</keyword>
<evidence type="ECO:0000256" key="1">
    <source>
        <dbReference type="SAM" id="Coils"/>
    </source>
</evidence>
<keyword evidence="4" id="KW-1185">Reference proteome</keyword>
<evidence type="ECO:0000313" key="3">
    <source>
        <dbReference type="EMBL" id="MBB6353455.1"/>
    </source>
</evidence>
<reference evidence="3 4" key="1">
    <citation type="submission" date="2020-08" db="EMBL/GenBank/DDBJ databases">
        <title>Genomic Encyclopedia of Type Strains, Phase IV (KMG-IV): sequencing the most valuable type-strain genomes for metagenomic binning, comparative biology and taxonomic classification.</title>
        <authorList>
            <person name="Goeker M."/>
        </authorList>
    </citation>
    <scope>NUCLEOTIDE SEQUENCE [LARGE SCALE GENOMIC DNA]</scope>
    <source>
        <strain evidence="3 4">DSM 7051</strain>
    </source>
</reference>
<dbReference type="AlphaFoldDB" id="A0A7X0F5P9"/>
<gene>
    <name evidence="3" type="ORF">GGR00_001223</name>
</gene>
<dbReference type="EMBL" id="JACHOU010000002">
    <property type="protein sequence ID" value="MBB6353455.1"/>
    <property type="molecule type" value="Genomic_DNA"/>
</dbReference>
<sequence>MAWLALKPFALAAWRVLTIMIPIPLALIVAVGIWVHFDKSSAVRKAVDKAVTELVAGAEIDALEAQLAAEKTARAFMEGKAASLAEANQRFEDARIAAERANEGLSDDLEELRSKVPGTAVDQPLFDRLRNR</sequence>
<dbReference type="RefSeq" id="WP_184698498.1">
    <property type="nucleotide sequence ID" value="NZ_BAABEG010000001.1"/>
</dbReference>
<keyword evidence="2" id="KW-0472">Membrane</keyword>